<evidence type="ECO:0000313" key="4">
    <source>
        <dbReference type="EMBL" id="GAG95782.1"/>
    </source>
</evidence>
<dbReference type="EMBL" id="BART01019750">
    <property type="protein sequence ID" value="GAG95782.1"/>
    <property type="molecule type" value="Genomic_DNA"/>
</dbReference>
<evidence type="ECO:0000256" key="3">
    <source>
        <dbReference type="ARBA" id="ARBA00038455"/>
    </source>
</evidence>
<feature type="non-terminal residue" evidence="4">
    <location>
        <position position="293"/>
    </location>
</feature>
<proteinExistence type="inferred from homology"/>
<dbReference type="Pfam" id="PF13714">
    <property type="entry name" value="PEP_mutase"/>
    <property type="match status" value="1"/>
</dbReference>
<comment type="caution">
    <text evidence="4">The sequence shown here is derived from an EMBL/GenBank/DDBJ whole genome shotgun (WGS) entry which is preliminary data.</text>
</comment>
<dbReference type="GO" id="GO:0050188">
    <property type="term" value="F:phosphoenolpyruvate mutase activity"/>
    <property type="evidence" value="ECO:0007669"/>
    <property type="project" value="UniProtKB-EC"/>
</dbReference>
<dbReference type="SUPFAM" id="SSF51621">
    <property type="entry name" value="Phosphoenolpyruvate/pyruvate domain"/>
    <property type="match status" value="1"/>
</dbReference>
<dbReference type="PANTHER" id="PTHR42905:SF7">
    <property type="entry name" value="PHOSPHOENOLPYRUVATE PHOSPHOMUTASE"/>
    <property type="match status" value="1"/>
</dbReference>
<protein>
    <recommendedName>
        <fullName evidence="2">phosphoenolpyruvate mutase</fullName>
        <ecNumber evidence="2">5.4.2.9</ecNumber>
    </recommendedName>
</protein>
<dbReference type="Gene3D" id="3.20.20.60">
    <property type="entry name" value="Phosphoenolpyruvate-binding domains"/>
    <property type="match status" value="1"/>
</dbReference>
<dbReference type="CDD" id="cd00377">
    <property type="entry name" value="ICL_PEPM"/>
    <property type="match status" value="1"/>
</dbReference>
<gene>
    <name evidence="4" type="ORF">S01H4_36876</name>
</gene>
<evidence type="ECO:0000256" key="2">
    <source>
        <dbReference type="ARBA" id="ARBA00024063"/>
    </source>
</evidence>
<dbReference type="EC" id="5.4.2.9" evidence="2"/>
<accession>X1CS36</accession>
<dbReference type="NCBIfam" id="TIGR02320">
    <property type="entry name" value="PEP_mutase"/>
    <property type="match status" value="1"/>
</dbReference>
<reference evidence="4" key="1">
    <citation type="journal article" date="2014" name="Front. Microbiol.">
        <title>High frequency of phylogenetically diverse reductive dehalogenase-homologous genes in deep subseafloor sedimentary metagenomes.</title>
        <authorList>
            <person name="Kawai M."/>
            <person name="Futagami T."/>
            <person name="Toyoda A."/>
            <person name="Takaki Y."/>
            <person name="Nishi S."/>
            <person name="Hori S."/>
            <person name="Arai W."/>
            <person name="Tsubouchi T."/>
            <person name="Morono Y."/>
            <person name="Uchiyama I."/>
            <person name="Ito T."/>
            <person name="Fujiyama A."/>
            <person name="Inagaki F."/>
            <person name="Takami H."/>
        </authorList>
    </citation>
    <scope>NUCLEOTIDE SEQUENCE</scope>
    <source>
        <strain evidence="4">Expedition CK06-06</strain>
    </source>
</reference>
<dbReference type="PANTHER" id="PTHR42905">
    <property type="entry name" value="PHOSPHOENOLPYRUVATE CARBOXYLASE"/>
    <property type="match status" value="1"/>
</dbReference>
<dbReference type="InterPro" id="IPR039556">
    <property type="entry name" value="ICL/PEPM"/>
</dbReference>
<dbReference type="AlphaFoldDB" id="X1CS36"/>
<dbReference type="InterPro" id="IPR040442">
    <property type="entry name" value="Pyrv_kinase-like_dom_sf"/>
</dbReference>
<evidence type="ECO:0000256" key="1">
    <source>
        <dbReference type="ARBA" id="ARBA00023235"/>
    </source>
</evidence>
<feature type="non-terminal residue" evidence="4">
    <location>
        <position position="1"/>
    </location>
</feature>
<comment type="similarity">
    <text evidence="3">Belongs to the isocitrate lyase/PEP mutase superfamily. PEP mutase family.</text>
</comment>
<dbReference type="InterPro" id="IPR015813">
    <property type="entry name" value="Pyrv/PenolPyrv_kinase-like_dom"/>
</dbReference>
<organism evidence="4">
    <name type="scientific">marine sediment metagenome</name>
    <dbReference type="NCBI Taxonomy" id="412755"/>
    <lineage>
        <taxon>unclassified sequences</taxon>
        <taxon>metagenomes</taxon>
        <taxon>ecological metagenomes</taxon>
    </lineage>
</organism>
<sequence>ASHFNLKIIYYLKFYIIIENMSLRNRISPENRRKSLKKLLKEKDLIRVIEAHSGLSAIVANNVKEQNGNETYEFDAIWESSLTDSAAKGYPDAEIIGAESRYETIRQILNSSHKPLIVDGDTGGEATNFEYFVRSLEDMGVSMVIIEDKKFPKRNSLEPGSKQTQEDPDVFAVKIKRGKKVQLSQDFMIVARIESFISGLGLEDALFRAKKYLNAGADGILIHSKINNPSEIFEFAKEYQKLSNELGFRKPLICVPTTYNTTTEEELKEYGFNIVIYANQLLRSAHKMMKETA</sequence>
<keyword evidence="1" id="KW-0413">Isomerase</keyword>
<name>X1CS36_9ZZZZ</name>
<dbReference type="InterPro" id="IPR012698">
    <property type="entry name" value="PEnolPyrv_PMutase_core"/>
</dbReference>